<feature type="transmembrane region" description="Helical" evidence="8">
    <location>
        <begin position="294"/>
        <end position="315"/>
    </location>
</feature>
<feature type="transmembrane region" description="Helical" evidence="8">
    <location>
        <begin position="115"/>
        <end position="139"/>
    </location>
</feature>
<dbReference type="InterPro" id="IPR005828">
    <property type="entry name" value="MFS_sugar_transport-like"/>
</dbReference>
<evidence type="ECO:0000256" key="1">
    <source>
        <dbReference type="ARBA" id="ARBA00004651"/>
    </source>
</evidence>
<dbReference type="InterPro" id="IPR005829">
    <property type="entry name" value="Sugar_transporter_CS"/>
</dbReference>
<feature type="transmembrane region" description="Helical" evidence="8">
    <location>
        <begin position="179"/>
        <end position="196"/>
    </location>
</feature>
<evidence type="ECO:0000256" key="8">
    <source>
        <dbReference type="SAM" id="Phobius"/>
    </source>
</evidence>
<feature type="transmembrane region" description="Helical" evidence="8">
    <location>
        <begin position="419"/>
        <end position="444"/>
    </location>
</feature>
<protein>
    <submittedName>
        <fullName evidence="11">Facilitated trehalose transporter Tret1-like</fullName>
    </submittedName>
</protein>
<dbReference type="InParanoid" id="A0A6J2YEH4"/>
<evidence type="ECO:0000256" key="4">
    <source>
        <dbReference type="ARBA" id="ARBA00022597"/>
    </source>
</evidence>
<dbReference type="GO" id="GO:0022857">
    <property type="term" value="F:transmembrane transporter activity"/>
    <property type="evidence" value="ECO:0007669"/>
    <property type="project" value="InterPro"/>
</dbReference>
<evidence type="ECO:0000256" key="3">
    <source>
        <dbReference type="ARBA" id="ARBA00022475"/>
    </source>
</evidence>
<feature type="transmembrane region" description="Helical" evidence="8">
    <location>
        <begin position="394"/>
        <end position="413"/>
    </location>
</feature>
<feature type="transmembrane region" description="Helical" evidence="8">
    <location>
        <begin position="21"/>
        <end position="42"/>
    </location>
</feature>
<dbReference type="GeneID" id="115886335"/>
<keyword evidence="10" id="KW-1185">Reference proteome</keyword>
<dbReference type="AlphaFoldDB" id="A0A6J2YEH4"/>
<keyword evidence="3" id="KW-1003">Cell membrane</keyword>
<dbReference type="PROSITE" id="PS50850">
    <property type="entry name" value="MFS"/>
    <property type="match status" value="1"/>
</dbReference>
<evidence type="ECO:0000256" key="2">
    <source>
        <dbReference type="ARBA" id="ARBA00022448"/>
    </source>
</evidence>
<feature type="transmembrane region" description="Helical" evidence="8">
    <location>
        <begin position="356"/>
        <end position="382"/>
    </location>
</feature>
<organism evidence="10 11">
    <name type="scientific">Sitophilus oryzae</name>
    <name type="common">Rice weevil</name>
    <name type="synonym">Curculio oryzae</name>
    <dbReference type="NCBI Taxonomy" id="7048"/>
    <lineage>
        <taxon>Eukaryota</taxon>
        <taxon>Metazoa</taxon>
        <taxon>Ecdysozoa</taxon>
        <taxon>Arthropoda</taxon>
        <taxon>Hexapoda</taxon>
        <taxon>Insecta</taxon>
        <taxon>Pterygota</taxon>
        <taxon>Neoptera</taxon>
        <taxon>Endopterygota</taxon>
        <taxon>Coleoptera</taxon>
        <taxon>Polyphaga</taxon>
        <taxon>Cucujiformia</taxon>
        <taxon>Curculionidae</taxon>
        <taxon>Dryophthorinae</taxon>
        <taxon>Sitophilus</taxon>
    </lineage>
</organism>
<keyword evidence="5 8" id="KW-0812">Transmembrane</keyword>
<feature type="transmembrane region" description="Helical" evidence="8">
    <location>
        <begin position="62"/>
        <end position="84"/>
    </location>
</feature>
<dbReference type="Proteomes" id="UP000504635">
    <property type="component" value="Unplaced"/>
</dbReference>
<dbReference type="Pfam" id="PF00083">
    <property type="entry name" value="Sugar_tr"/>
    <property type="match status" value="1"/>
</dbReference>
<evidence type="ECO:0000259" key="9">
    <source>
        <dbReference type="PROSITE" id="PS50850"/>
    </source>
</evidence>
<dbReference type="PROSITE" id="PS00216">
    <property type="entry name" value="SUGAR_TRANSPORT_1"/>
    <property type="match status" value="1"/>
</dbReference>
<dbReference type="PANTHER" id="PTHR48021:SF46">
    <property type="entry name" value="MAJOR FACILITATOR SUPERFAMILY (MFS) PROFILE DOMAIN-CONTAINING PROTEIN"/>
    <property type="match status" value="1"/>
</dbReference>
<dbReference type="KEGG" id="soy:115886335"/>
<dbReference type="FunFam" id="1.20.1250.20:FF:000218">
    <property type="entry name" value="facilitated trehalose transporter Tret1"/>
    <property type="match status" value="1"/>
</dbReference>
<feature type="transmembrane region" description="Helical" evidence="8">
    <location>
        <begin position="151"/>
        <end position="173"/>
    </location>
</feature>
<proteinExistence type="predicted"/>
<dbReference type="SUPFAM" id="SSF103473">
    <property type="entry name" value="MFS general substrate transporter"/>
    <property type="match status" value="1"/>
</dbReference>
<evidence type="ECO:0000313" key="10">
    <source>
        <dbReference type="Proteomes" id="UP000504635"/>
    </source>
</evidence>
<keyword evidence="4" id="KW-0762">Sugar transport</keyword>
<dbReference type="InterPro" id="IPR050549">
    <property type="entry name" value="MFS_Trehalose_Transporter"/>
</dbReference>
<dbReference type="GO" id="GO:0005886">
    <property type="term" value="C:plasma membrane"/>
    <property type="evidence" value="ECO:0007669"/>
    <property type="project" value="UniProtKB-SubCell"/>
</dbReference>
<name>A0A6J2YEH4_SITOR</name>
<comment type="subcellular location">
    <subcellularLocation>
        <location evidence="1">Cell membrane</location>
        <topology evidence="1">Multi-pass membrane protein</topology>
    </subcellularLocation>
</comment>
<evidence type="ECO:0000313" key="11">
    <source>
        <dbReference type="RefSeq" id="XP_030761290.1"/>
    </source>
</evidence>
<dbReference type="PANTHER" id="PTHR48021">
    <property type="match status" value="1"/>
</dbReference>
<feature type="transmembrane region" description="Helical" evidence="8">
    <location>
        <begin position="91"/>
        <end position="109"/>
    </location>
</feature>
<sequence length="480" mass="53436">MTTLCVQKMLLKHDESHKTQYLAAISASLTFYIFGAYQGWTAPSLIKLLSDEYPIPITQDEASVVATIGSAGDVVGGFVGAYLADLIGRKTCIMCIGIPQILSPIFVYFSDYSKYLLYIARIMGGIGEGSSIAIVGTYIAEIAVPKVRGVLGGSAIILICIGMLTTNVVGSYMSIKDTALLMAVFTIIFWICFMFMPESPYYYLMKNKDEKAKHSLKILRRKFDVEAEFDQLSIFVQKQMAERGTFRDLFCVPINRQILILVTLLRVFQFFTGYMALTSYIQLLIVQTTNLSPVFGSSLLIVTGIITMILALFYIDKTGRRTIFLVSMILCFCALISMAVFLSVRDYTTADLSSVSFMPLVFVIAYNIFYLGGLGIGVNIYIAEVYPSNIKAKGLAIASIVYAITLTTSTKLYQYTTDYIGASVPFYIFAGSTVGGIAYIYFVIPETKGKTLEMIQHELRKSRKAVESERFEHEMYPLNK</sequence>
<feature type="domain" description="Major facilitator superfamily (MFS) profile" evidence="9">
    <location>
        <begin position="23"/>
        <end position="448"/>
    </location>
</feature>
<feature type="transmembrane region" description="Helical" evidence="8">
    <location>
        <begin position="322"/>
        <end position="344"/>
    </location>
</feature>
<dbReference type="InterPro" id="IPR036259">
    <property type="entry name" value="MFS_trans_sf"/>
</dbReference>
<keyword evidence="2" id="KW-0813">Transport</keyword>
<evidence type="ECO:0000256" key="7">
    <source>
        <dbReference type="ARBA" id="ARBA00023136"/>
    </source>
</evidence>
<dbReference type="OrthoDB" id="6133115at2759"/>
<evidence type="ECO:0000256" key="5">
    <source>
        <dbReference type="ARBA" id="ARBA00022692"/>
    </source>
</evidence>
<reference evidence="11" key="1">
    <citation type="submission" date="2025-08" db="UniProtKB">
        <authorList>
            <consortium name="RefSeq"/>
        </authorList>
    </citation>
    <scope>IDENTIFICATION</scope>
    <source>
        <tissue evidence="11">Gonads</tissue>
    </source>
</reference>
<feature type="transmembrane region" description="Helical" evidence="8">
    <location>
        <begin position="258"/>
        <end position="282"/>
    </location>
</feature>
<gene>
    <name evidence="11" type="primary">LOC115886335</name>
</gene>
<dbReference type="RefSeq" id="XP_030761290.1">
    <property type="nucleotide sequence ID" value="XM_030905430.1"/>
</dbReference>
<dbReference type="Gene3D" id="1.20.1250.20">
    <property type="entry name" value="MFS general substrate transporter like domains"/>
    <property type="match status" value="1"/>
</dbReference>
<accession>A0A6J2YEH4</accession>
<dbReference type="PROSITE" id="PS00217">
    <property type="entry name" value="SUGAR_TRANSPORT_2"/>
    <property type="match status" value="1"/>
</dbReference>
<evidence type="ECO:0000256" key="6">
    <source>
        <dbReference type="ARBA" id="ARBA00022989"/>
    </source>
</evidence>
<keyword evidence="6 8" id="KW-1133">Transmembrane helix</keyword>
<keyword evidence="7 8" id="KW-0472">Membrane</keyword>
<dbReference type="InterPro" id="IPR020846">
    <property type="entry name" value="MFS_dom"/>
</dbReference>